<dbReference type="Gene3D" id="3.60.20.10">
    <property type="entry name" value="Glutamine Phosphoribosylpyrophosphate, subunit 1, domain 1"/>
    <property type="match status" value="2"/>
</dbReference>
<dbReference type="SUPFAM" id="SSF56235">
    <property type="entry name" value="N-terminal nucleophile aminohydrolases (Ntn hydrolases)"/>
    <property type="match status" value="2"/>
</dbReference>
<dbReference type="EMBL" id="JATAAI010000034">
    <property type="protein sequence ID" value="KAK1735383.1"/>
    <property type="molecule type" value="Genomic_DNA"/>
</dbReference>
<dbReference type="AlphaFoldDB" id="A0AAD8XX99"/>
<dbReference type="Pfam" id="PF10584">
    <property type="entry name" value="Proteasome_A_N"/>
    <property type="match status" value="1"/>
</dbReference>
<protein>
    <recommendedName>
        <fullName evidence="3">Proteasome alpha-type subunits domain-containing protein</fullName>
    </recommendedName>
</protein>
<keyword evidence="2" id="KW-0732">Signal</keyword>
<feature type="domain" description="Proteasome alpha-type subunits" evidence="3">
    <location>
        <begin position="43"/>
        <end position="65"/>
    </location>
</feature>
<dbReference type="Proteomes" id="UP001224775">
    <property type="component" value="Unassembled WGS sequence"/>
</dbReference>
<name>A0AAD8XX99_9STRA</name>
<dbReference type="InterPro" id="IPR000426">
    <property type="entry name" value="Proteasome_asu_N"/>
</dbReference>
<dbReference type="GO" id="GO:0006511">
    <property type="term" value="P:ubiquitin-dependent protein catabolic process"/>
    <property type="evidence" value="ECO:0007669"/>
    <property type="project" value="InterPro"/>
</dbReference>
<reference evidence="4" key="1">
    <citation type="submission" date="2023-06" db="EMBL/GenBank/DDBJ databases">
        <title>Survivors Of The Sea: Transcriptome response of Skeletonema marinoi to long-term dormancy.</title>
        <authorList>
            <person name="Pinder M.I.M."/>
            <person name="Kourtchenko O."/>
            <person name="Robertson E.K."/>
            <person name="Larsson T."/>
            <person name="Maumus F."/>
            <person name="Osuna-Cruz C.M."/>
            <person name="Vancaester E."/>
            <person name="Stenow R."/>
            <person name="Vandepoele K."/>
            <person name="Ploug H."/>
            <person name="Bruchert V."/>
            <person name="Godhe A."/>
            <person name="Topel M."/>
        </authorList>
    </citation>
    <scope>NUCLEOTIDE SEQUENCE</scope>
    <source>
        <strain evidence="4">R05AC</strain>
    </source>
</reference>
<evidence type="ECO:0000256" key="1">
    <source>
        <dbReference type="SAM" id="MobiDB-lite"/>
    </source>
</evidence>
<sequence>MNNSVYHASIFRLLCCLAAVLSSHHSNASSSSGSRSRYAAYDYDLATPQYTPDGRLLQVEYALNACRRAESNPIVSVGVCIPSEKDFYRRRRLLQQHQQLKTINEGELTDNGDSNTIDVISHGEQEQGGDALLIMATISSPPPSSSSAGGALVSDNKLTSGQDQSIDSDPNNTSLTTSNNQRTQRRIIEVPLSASFQTHHTTTTTAESTILIGLTGILADATSLLQIAYSILEEEQLSFAWHRLGLSPIGTAAVDGTTKSDKRRAILKKHVHPQQTAAQPSETAVRLARAVGDKCQKHAFGGGLRPLGASLLVAGVDYCQKSSIKFAMCETEPSGAVSVRNPYWSTIPHRGDDNDGINKPPQVMVSGGSIPSQLNLKQMMASRVRQMYHEIGTDLEYKERIYSEEAFLRSALQTVVNTLVEEWNDRGSFASNSDKKKQQELISLPQMEVVFTTPRRGTFRLSKDDIRALMETTDTDNELQAS</sequence>
<feature type="chain" id="PRO_5042022250" description="Proteasome alpha-type subunits domain-containing protein" evidence="2">
    <location>
        <begin position="23"/>
        <end position="482"/>
    </location>
</feature>
<evidence type="ECO:0000313" key="4">
    <source>
        <dbReference type="EMBL" id="KAK1735383.1"/>
    </source>
</evidence>
<dbReference type="GO" id="GO:0019773">
    <property type="term" value="C:proteasome core complex, alpha-subunit complex"/>
    <property type="evidence" value="ECO:0007669"/>
    <property type="project" value="InterPro"/>
</dbReference>
<accession>A0AAD8XX99</accession>
<feature type="region of interest" description="Disordered" evidence="1">
    <location>
        <begin position="136"/>
        <end position="184"/>
    </location>
</feature>
<dbReference type="InterPro" id="IPR029055">
    <property type="entry name" value="Ntn_hydrolases_N"/>
</dbReference>
<evidence type="ECO:0000256" key="2">
    <source>
        <dbReference type="SAM" id="SignalP"/>
    </source>
</evidence>
<dbReference type="SMART" id="SM00948">
    <property type="entry name" value="Proteasome_A_N"/>
    <property type="match status" value="1"/>
</dbReference>
<gene>
    <name evidence="4" type="ORF">QTG54_013997</name>
</gene>
<organism evidence="4 5">
    <name type="scientific">Skeletonema marinoi</name>
    <dbReference type="NCBI Taxonomy" id="267567"/>
    <lineage>
        <taxon>Eukaryota</taxon>
        <taxon>Sar</taxon>
        <taxon>Stramenopiles</taxon>
        <taxon>Ochrophyta</taxon>
        <taxon>Bacillariophyta</taxon>
        <taxon>Coscinodiscophyceae</taxon>
        <taxon>Thalassiosirophycidae</taxon>
        <taxon>Thalassiosirales</taxon>
        <taxon>Skeletonemataceae</taxon>
        <taxon>Skeletonema</taxon>
        <taxon>Skeletonema marinoi-dohrnii complex</taxon>
    </lineage>
</organism>
<feature type="signal peptide" evidence="2">
    <location>
        <begin position="1"/>
        <end position="22"/>
    </location>
</feature>
<feature type="compositionally biased region" description="Polar residues" evidence="1">
    <location>
        <begin position="156"/>
        <end position="182"/>
    </location>
</feature>
<evidence type="ECO:0000313" key="5">
    <source>
        <dbReference type="Proteomes" id="UP001224775"/>
    </source>
</evidence>
<keyword evidence="5" id="KW-1185">Reference proteome</keyword>
<comment type="caution">
    <text evidence="4">The sequence shown here is derived from an EMBL/GenBank/DDBJ whole genome shotgun (WGS) entry which is preliminary data.</text>
</comment>
<evidence type="ECO:0000259" key="3">
    <source>
        <dbReference type="SMART" id="SM00948"/>
    </source>
</evidence>
<proteinExistence type="predicted"/>